<evidence type="ECO:0000256" key="1">
    <source>
        <dbReference type="SAM" id="Phobius"/>
    </source>
</evidence>
<comment type="caution">
    <text evidence="2">The sequence shown here is derived from an EMBL/GenBank/DDBJ whole genome shotgun (WGS) entry which is preliminary data.</text>
</comment>
<feature type="transmembrane region" description="Helical" evidence="1">
    <location>
        <begin position="20"/>
        <end position="40"/>
    </location>
</feature>
<feature type="transmembrane region" description="Helical" evidence="1">
    <location>
        <begin position="52"/>
        <end position="73"/>
    </location>
</feature>
<dbReference type="AlphaFoldDB" id="A0A931G1P2"/>
<dbReference type="Proteomes" id="UP000598146">
    <property type="component" value="Unassembled WGS sequence"/>
</dbReference>
<gene>
    <name evidence="2" type="ORF">I4J89_28315</name>
</gene>
<sequence length="271" mass="28145">MWNAGAQTFDGGITAGFYSQLAGVLASIAFAAALIYLSVGERKNVDGLNDRAVVTLAGAIIALILCSFLYAMLAGAPSPTGASSLASVIYGLPFGMSILLLFHALTLLFLQHSTLTTAARTGKYIVSIIGPVWVLCYQSMSAAAAISNRCGSDCPDGSPAMPPVLVGAGLTLGLFVCSVAAVRVRRRLRRLLLHSLGSALPAALVLGVVVLVGLGSAAFPMLGTDFEPSDRLLTVLLACSFAVLLAFARITATSVPEIPRSNAVRSMMWIQ</sequence>
<feature type="transmembrane region" description="Helical" evidence="1">
    <location>
        <begin position="85"/>
        <end position="110"/>
    </location>
</feature>
<keyword evidence="1" id="KW-0472">Membrane</keyword>
<accession>A0A931G1P2</accession>
<keyword evidence="3" id="KW-1185">Reference proteome</keyword>
<keyword evidence="1" id="KW-1133">Transmembrane helix</keyword>
<feature type="transmembrane region" description="Helical" evidence="1">
    <location>
        <begin position="160"/>
        <end position="184"/>
    </location>
</feature>
<feature type="transmembrane region" description="Helical" evidence="1">
    <location>
        <begin position="231"/>
        <end position="252"/>
    </location>
</feature>
<name>A0A931G1P2_9ACTN</name>
<dbReference type="EMBL" id="JADQTO010000014">
    <property type="protein sequence ID" value="MBG0565366.1"/>
    <property type="molecule type" value="Genomic_DNA"/>
</dbReference>
<evidence type="ECO:0000313" key="3">
    <source>
        <dbReference type="Proteomes" id="UP000598146"/>
    </source>
</evidence>
<protein>
    <submittedName>
        <fullName evidence="2">Uncharacterized protein</fullName>
    </submittedName>
</protein>
<keyword evidence="1" id="KW-0812">Transmembrane</keyword>
<feature type="transmembrane region" description="Helical" evidence="1">
    <location>
        <begin position="196"/>
        <end position="219"/>
    </location>
</feature>
<dbReference type="RefSeq" id="WP_196417123.1">
    <property type="nucleotide sequence ID" value="NZ_JADQTO010000014.1"/>
</dbReference>
<evidence type="ECO:0000313" key="2">
    <source>
        <dbReference type="EMBL" id="MBG0565366.1"/>
    </source>
</evidence>
<feature type="transmembrane region" description="Helical" evidence="1">
    <location>
        <begin position="122"/>
        <end position="140"/>
    </location>
</feature>
<proteinExistence type="predicted"/>
<organism evidence="2 3">
    <name type="scientific">Actinoplanes aureus</name>
    <dbReference type="NCBI Taxonomy" id="2792083"/>
    <lineage>
        <taxon>Bacteria</taxon>
        <taxon>Bacillati</taxon>
        <taxon>Actinomycetota</taxon>
        <taxon>Actinomycetes</taxon>
        <taxon>Micromonosporales</taxon>
        <taxon>Micromonosporaceae</taxon>
        <taxon>Actinoplanes</taxon>
    </lineage>
</organism>
<reference evidence="2" key="1">
    <citation type="submission" date="2020-11" db="EMBL/GenBank/DDBJ databases">
        <title>Isolation and identification of active actinomycetes.</title>
        <authorList>
            <person name="Sun X."/>
        </authorList>
    </citation>
    <scope>NUCLEOTIDE SEQUENCE</scope>
    <source>
        <strain evidence="2">NEAU-A11</strain>
    </source>
</reference>